<proteinExistence type="predicted"/>
<gene>
    <name evidence="2" type="ORF">Z519_12814</name>
</gene>
<dbReference type="Proteomes" id="UP000053789">
    <property type="component" value="Unassembled WGS sequence"/>
</dbReference>
<reference evidence="2" key="1">
    <citation type="submission" date="2015-01" db="EMBL/GenBank/DDBJ databases">
        <title>The Genome Sequence of Cladophialophora bantiana CBS 173.52.</title>
        <authorList>
            <consortium name="The Broad Institute Genomics Platform"/>
            <person name="Cuomo C."/>
            <person name="de Hoog S."/>
            <person name="Gorbushina A."/>
            <person name="Stielow B."/>
            <person name="Teixiera M."/>
            <person name="Abouelleil A."/>
            <person name="Chapman S.B."/>
            <person name="Priest M."/>
            <person name="Young S.K."/>
            <person name="Wortman J."/>
            <person name="Nusbaum C."/>
            <person name="Birren B."/>
        </authorList>
    </citation>
    <scope>NUCLEOTIDE SEQUENCE [LARGE SCALE GENOMIC DNA]</scope>
    <source>
        <strain evidence="2">CBS 173.52</strain>
    </source>
</reference>
<accession>A0A0D2H005</accession>
<dbReference type="GeneID" id="27705742"/>
<dbReference type="RefSeq" id="XP_016613252.1">
    <property type="nucleotide sequence ID" value="XM_016770519.1"/>
</dbReference>
<evidence type="ECO:0000313" key="3">
    <source>
        <dbReference type="Proteomes" id="UP000053789"/>
    </source>
</evidence>
<feature type="region of interest" description="Disordered" evidence="1">
    <location>
        <begin position="16"/>
        <end position="38"/>
    </location>
</feature>
<name>A0A0D2H005_CLAB1</name>
<organism evidence="2 3">
    <name type="scientific">Cladophialophora bantiana (strain ATCC 10958 / CBS 173.52 / CDC B-1940 / NIH 8579)</name>
    <name type="common">Xylohypha bantiana</name>
    <dbReference type="NCBI Taxonomy" id="1442370"/>
    <lineage>
        <taxon>Eukaryota</taxon>
        <taxon>Fungi</taxon>
        <taxon>Dikarya</taxon>
        <taxon>Ascomycota</taxon>
        <taxon>Pezizomycotina</taxon>
        <taxon>Eurotiomycetes</taxon>
        <taxon>Chaetothyriomycetidae</taxon>
        <taxon>Chaetothyriales</taxon>
        <taxon>Herpotrichiellaceae</taxon>
        <taxon>Cladophialophora</taxon>
    </lineage>
</organism>
<sequence>MDAEYNLDNLFNFKEWSSQNTSQRPDAGTNAPTGASLFPDAVTASTTASSTSFASSQRLVLPQSRLTFLQEEDWDPTSKYDQDSAYL</sequence>
<dbReference type="AlphaFoldDB" id="A0A0D2H005"/>
<keyword evidence="3" id="KW-1185">Reference proteome</keyword>
<evidence type="ECO:0000313" key="2">
    <source>
        <dbReference type="EMBL" id="KIW86583.1"/>
    </source>
</evidence>
<dbReference type="VEuPathDB" id="FungiDB:Z519_12814"/>
<dbReference type="EMBL" id="KN847023">
    <property type="protein sequence ID" value="KIW86583.1"/>
    <property type="molecule type" value="Genomic_DNA"/>
</dbReference>
<evidence type="ECO:0000256" key="1">
    <source>
        <dbReference type="SAM" id="MobiDB-lite"/>
    </source>
</evidence>
<protein>
    <submittedName>
        <fullName evidence="2">Uncharacterized protein</fullName>
    </submittedName>
</protein>
<dbReference type="HOGENOM" id="CLU_2637861_0_0_1"/>